<dbReference type="AlphaFoldDB" id="A0AAN8XHJ3"/>
<feature type="compositionally biased region" description="Acidic residues" evidence="1">
    <location>
        <begin position="83"/>
        <end position="93"/>
    </location>
</feature>
<sequence>MPLPFSLFSTNGSGNKNAESQTSVMFLLLALAAVAFADKSEEQHVLQTLSNFEGLKNGFRSSAGKGTYSFIYHIGDSERAEERDEGEAPEDTDDVKKAKEEFFQAYQKALELAEEDDYEYSEESYESEESSEESSEEDSNEDDDDEEEDEEEKEEEEGNHIRASSHFGFRVPYPYNRK</sequence>
<evidence type="ECO:0000313" key="4">
    <source>
        <dbReference type="Proteomes" id="UP001381693"/>
    </source>
</evidence>
<feature type="chain" id="PRO_5043041604" evidence="2">
    <location>
        <begin position="38"/>
        <end position="178"/>
    </location>
</feature>
<evidence type="ECO:0000313" key="3">
    <source>
        <dbReference type="EMBL" id="KAK7084570.1"/>
    </source>
</evidence>
<feature type="region of interest" description="Disordered" evidence="1">
    <location>
        <begin position="113"/>
        <end position="178"/>
    </location>
</feature>
<proteinExistence type="predicted"/>
<gene>
    <name evidence="3" type="ORF">SK128_024282</name>
</gene>
<keyword evidence="2" id="KW-0732">Signal</keyword>
<keyword evidence="4" id="KW-1185">Reference proteome</keyword>
<reference evidence="3 4" key="1">
    <citation type="submission" date="2023-11" db="EMBL/GenBank/DDBJ databases">
        <title>Halocaridina rubra genome assembly.</title>
        <authorList>
            <person name="Smith C."/>
        </authorList>
    </citation>
    <scope>NUCLEOTIDE SEQUENCE [LARGE SCALE GENOMIC DNA]</scope>
    <source>
        <strain evidence="3">EP-1</strain>
        <tissue evidence="3">Whole</tissue>
    </source>
</reference>
<dbReference type="EMBL" id="JAXCGZ010002046">
    <property type="protein sequence ID" value="KAK7084570.1"/>
    <property type="molecule type" value="Genomic_DNA"/>
</dbReference>
<dbReference type="Proteomes" id="UP001381693">
    <property type="component" value="Unassembled WGS sequence"/>
</dbReference>
<feature type="signal peptide" evidence="2">
    <location>
        <begin position="1"/>
        <end position="37"/>
    </location>
</feature>
<evidence type="ECO:0000256" key="1">
    <source>
        <dbReference type="SAM" id="MobiDB-lite"/>
    </source>
</evidence>
<accession>A0AAN8XHJ3</accession>
<feature type="compositionally biased region" description="Acidic residues" evidence="1">
    <location>
        <begin position="113"/>
        <end position="157"/>
    </location>
</feature>
<feature type="region of interest" description="Disordered" evidence="1">
    <location>
        <begin position="76"/>
        <end position="97"/>
    </location>
</feature>
<comment type="caution">
    <text evidence="3">The sequence shown here is derived from an EMBL/GenBank/DDBJ whole genome shotgun (WGS) entry which is preliminary data.</text>
</comment>
<protein>
    <submittedName>
        <fullName evidence="3">Uncharacterized protein</fullName>
    </submittedName>
</protein>
<evidence type="ECO:0000256" key="2">
    <source>
        <dbReference type="SAM" id="SignalP"/>
    </source>
</evidence>
<organism evidence="3 4">
    <name type="scientific">Halocaridina rubra</name>
    <name type="common">Hawaiian red shrimp</name>
    <dbReference type="NCBI Taxonomy" id="373956"/>
    <lineage>
        <taxon>Eukaryota</taxon>
        <taxon>Metazoa</taxon>
        <taxon>Ecdysozoa</taxon>
        <taxon>Arthropoda</taxon>
        <taxon>Crustacea</taxon>
        <taxon>Multicrustacea</taxon>
        <taxon>Malacostraca</taxon>
        <taxon>Eumalacostraca</taxon>
        <taxon>Eucarida</taxon>
        <taxon>Decapoda</taxon>
        <taxon>Pleocyemata</taxon>
        <taxon>Caridea</taxon>
        <taxon>Atyoidea</taxon>
        <taxon>Atyidae</taxon>
        <taxon>Halocaridina</taxon>
    </lineage>
</organism>
<name>A0AAN8XHJ3_HALRR</name>